<reference evidence="2 3" key="1">
    <citation type="submission" date="2024-01" db="EMBL/GenBank/DDBJ databases">
        <title>Genome assemblies of Stephania.</title>
        <authorList>
            <person name="Yang L."/>
        </authorList>
    </citation>
    <scope>NUCLEOTIDE SEQUENCE [LARGE SCALE GENOMIC DNA]</scope>
    <source>
        <strain evidence="2">JXDWG</strain>
        <tissue evidence="2">Leaf</tissue>
    </source>
</reference>
<protein>
    <submittedName>
        <fullName evidence="2">Uncharacterized protein</fullName>
    </submittedName>
</protein>
<evidence type="ECO:0000313" key="3">
    <source>
        <dbReference type="Proteomes" id="UP001419268"/>
    </source>
</evidence>
<proteinExistence type="predicted"/>
<dbReference type="AlphaFoldDB" id="A0AAP0E0F6"/>
<comment type="caution">
    <text evidence="2">The sequence shown here is derived from an EMBL/GenBank/DDBJ whole genome shotgun (WGS) entry which is preliminary data.</text>
</comment>
<keyword evidence="3" id="KW-1185">Reference proteome</keyword>
<organism evidence="2 3">
    <name type="scientific">Stephania cephalantha</name>
    <dbReference type="NCBI Taxonomy" id="152367"/>
    <lineage>
        <taxon>Eukaryota</taxon>
        <taxon>Viridiplantae</taxon>
        <taxon>Streptophyta</taxon>
        <taxon>Embryophyta</taxon>
        <taxon>Tracheophyta</taxon>
        <taxon>Spermatophyta</taxon>
        <taxon>Magnoliopsida</taxon>
        <taxon>Ranunculales</taxon>
        <taxon>Menispermaceae</taxon>
        <taxon>Menispermoideae</taxon>
        <taxon>Cissampelideae</taxon>
        <taxon>Stephania</taxon>
    </lineage>
</organism>
<feature type="compositionally biased region" description="Basic and acidic residues" evidence="1">
    <location>
        <begin position="95"/>
        <end position="113"/>
    </location>
</feature>
<feature type="region of interest" description="Disordered" evidence="1">
    <location>
        <begin position="1"/>
        <end position="113"/>
    </location>
</feature>
<dbReference type="Proteomes" id="UP001419268">
    <property type="component" value="Unassembled WGS sequence"/>
</dbReference>
<feature type="compositionally biased region" description="Polar residues" evidence="1">
    <location>
        <begin position="67"/>
        <end position="76"/>
    </location>
</feature>
<feature type="compositionally biased region" description="Basic and acidic residues" evidence="1">
    <location>
        <begin position="1"/>
        <end position="10"/>
    </location>
</feature>
<accession>A0AAP0E0F6</accession>
<evidence type="ECO:0000256" key="1">
    <source>
        <dbReference type="SAM" id="MobiDB-lite"/>
    </source>
</evidence>
<gene>
    <name evidence="2" type="ORF">Scep_030782</name>
</gene>
<sequence>MAESYVDKRGTAGGRARGSRDEWSEEKQGQARRQGRRRGGRRTGVEAGETAGRRTTSRERSAGTVEASGQSGQQHCARTVEARTRGGATIGEQGISREAERGRWAGRSDRRSR</sequence>
<feature type="compositionally biased region" description="Basic and acidic residues" evidence="1">
    <location>
        <begin position="18"/>
        <end position="29"/>
    </location>
</feature>
<evidence type="ECO:0000313" key="2">
    <source>
        <dbReference type="EMBL" id="KAK9084311.1"/>
    </source>
</evidence>
<name>A0AAP0E0F6_9MAGN</name>
<dbReference type="EMBL" id="JBBNAG010000013">
    <property type="protein sequence ID" value="KAK9084311.1"/>
    <property type="molecule type" value="Genomic_DNA"/>
</dbReference>